<feature type="signal peptide" evidence="1">
    <location>
        <begin position="1"/>
        <end position="20"/>
    </location>
</feature>
<evidence type="ECO:0000313" key="3">
    <source>
        <dbReference type="EMBL" id="SSX26193.1"/>
    </source>
</evidence>
<dbReference type="VEuPathDB" id="VectorBase:CSON013175"/>
<dbReference type="InterPro" id="IPR013783">
    <property type="entry name" value="Ig-like_fold"/>
</dbReference>
<dbReference type="FunFam" id="2.60.40.10:FF:000437">
    <property type="entry name" value="Beat-IIIc, isoform A"/>
    <property type="match status" value="1"/>
</dbReference>
<organism evidence="3">
    <name type="scientific">Culicoides sonorensis</name>
    <name type="common">Biting midge</name>
    <dbReference type="NCBI Taxonomy" id="179676"/>
    <lineage>
        <taxon>Eukaryota</taxon>
        <taxon>Metazoa</taxon>
        <taxon>Ecdysozoa</taxon>
        <taxon>Arthropoda</taxon>
        <taxon>Hexapoda</taxon>
        <taxon>Insecta</taxon>
        <taxon>Pterygota</taxon>
        <taxon>Neoptera</taxon>
        <taxon>Endopterygota</taxon>
        <taxon>Diptera</taxon>
        <taxon>Nematocera</taxon>
        <taxon>Chironomoidea</taxon>
        <taxon>Ceratopogonidae</taxon>
        <taxon>Ceratopogoninae</taxon>
        <taxon>Culicoides</taxon>
        <taxon>Monoculicoides</taxon>
    </lineage>
</organism>
<dbReference type="PANTHER" id="PTHR21261">
    <property type="entry name" value="BEAT PROTEIN"/>
    <property type="match status" value="1"/>
</dbReference>
<accession>A0A336MBK5</accession>
<dbReference type="AlphaFoldDB" id="A0A336MBK5"/>
<feature type="domain" description="Ig-like" evidence="2">
    <location>
        <begin position="41"/>
        <end position="136"/>
    </location>
</feature>
<proteinExistence type="predicted"/>
<keyword evidence="1" id="KW-0732">Signal</keyword>
<protein>
    <submittedName>
        <fullName evidence="3">CSON013175 protein</fullName>
    </submittedName>
</protein>
<dbReference type="InterPro" id="IPR007110">
    <property type="entry name" value="Ig-like_dom"/>
</dbReference>
<dbReference type="OMA" id="HAYKYRD"/>
<feature type="chain" id="PRO_5016442436" evidence="1">
    <location>
        <begin position="21"/>
        <end position="295"/>
    </location>
</feature>
<dbReference type="EMBL" id="UFQT01000655">
    <property type="protein sequence ID" value="SSX26193.1"/>
    <property type="molecule type" value="Genomic_DNA"/>
</dbReference>
<dbReference type="PROSITE" id="PS50835">
    <property type="entry name" value="IG_LIKE"/>
    <property type="match status" value="1"/>
</dbReference>
<reference evidence="3" key="1">
    <citation type="submission" date="2018-07" db="EMBL/GenBank/DDBJ databases">
        <authorList>
            <person name="Quirk P.G."/>
            <person name="Krulwich T.A."/>
        </authorList>
    </citation>
    <scope>NUCLEOTIDE SEQUENCE</scope>
</reference>
<dbReference type="SUPFAM" id="SSF48726">
    <property type="entry name" value="Immunoglobulin"/>
    <property type="match status" value="1"/>
</dbReference>
<evidence type="ECO:0000259" key="2">
    <source>
        <dbReference type="PROSITE" id="PS50835"/>
    </source>
</evidence>
<dbReference type="Gene3D" id="2.60.40.10">
    <property type="entry name" value="Immunoglobulins"/>
    <property type="match status" value="2"/>
</dbReference>
<sequence length="295" mass="33774">MTNSLYYIFVLIFMFHECQRITAYNQVTIAVPTIIDVRDFASISCNYNIGFHKLISVKWYKDNKEFYRYTPFNAPSETRMTVKGVKISERHNIVCDERACRIVLQNLSAQSSGIYKCEIAGEAPTFQVVQNQANMTVLVLPKRDPHILGLQLNRYRFGEVVNANCTSDVSSLPVNLQWYINDQKAPQAFVKQPVQITNNLEGFQLQYKISELTFKIEKSRFHDTRGQIKLQCVAKIERLPSTAQPVIRETSTYINLVSRGDELKNQKLIDSGATTNAIKNILTTILMISLTLMMQ</sequence>
<gene>
    <name evidence="3" type="primary">CSON013175</name>
</gene>
<dbReference type="PANTHER" id="PTHR21261:SF5">
    <property type="entry name" value="BEATEN PATH VA, ISOFORM A-RELATED"/>
    <property type="match status" value="1"/>
</dbReference>
<evidence type="ECO:0000256" key="1">
    <source>
        <dbReference type="SAM" id="SignalP"/>
    </source>
</evidence>
<name>A0A336MBK5_CULSO</name>
<dbReference type="InterPro" id="IPR036179">
    <property type="entry name" value="Ig-like_dom_sf"/>
</dbReference>